<dbReference type="InterPro" id="IPR013325">
    <property type="entry name" value="RNA_pol_sigma_r2"/>
</dbReference>
<dbReference type="SUPFAM" id="SSF88659">
    <property type="entry name" value="Sigma3 and sigma4 domains of RNA polymerase sigma factors"/>
    <property type="match status" value="1"/>
</dbReference>
<dbReference type="SUPFAM" id="SSF88946">
    <property type="entry name" value="Sigma2 domain of RNA polymerase sigma factors"/>
    <property type="match status" value="1"/>
</dbReference>
<dbReference type="Pfam" id="PF04542">
    <property type="entry name" value="Sigma70_r2"/>
    <property type="match status" value="1"/>
</dbReference>
<dbReference type="InterPro" id="IPR013324">
    <property type="entry name" value="RNA_pol_sigma_r3/r4-like"/>
</dbReference>
<dbReference type="GO" id="GO:0006352">
    <property type="term" value="P:DNA-templated transcription initiation"/>
    <property type="evidence" value="ECO:0007669"/>
    <property type="project" value="InterPro"/>
</dbReference>
<dbReference type="InterPro" id="IPR013249">
    <property type="entry name" value="RNA_pol_sigma70_r4_t2"/>
</dbReference>
<evidence type="ECO:0000259" key="6">
    <source>
        <dbReference type="Pfam" id="PF04542"/>
    </source>
</evidence>
<keyword evidence="9" id="KW-1185">Reference proteome</keyword>
<dbReference type="RefSeq" id="WP_246146791.1">
    <property type="nucleotide sequence ID" value="NZ_CP036525.1"/>
</dbReference>
<dbReference type="Proteomes" id="UP000318538">
    <property type="component" value="Chromosome"/>
</dbReference>
<feature type="compositionally biased region" description="Basic and acidic residues" evidence="5">
    <location>
        <begin position="181"/>
        <end position="190"/>
    </location>
</feature>
<evidence type="ECO:0000259" key="7">
    <source>
        <dbReference type="Pfam" id="PF08281"/>
    </source>
</evidence>
<evidence type="ECO:0000256" key="5">
    <source>
        <dbReference type="SAM" id="MobiDB-lite"/>
    </source>
</evidence>
<evidence type="ECO:0000256" key="4">
    <source>
        <dbReference type="ARBA" id="ARBA00023163"/>
    </source>
</evidence>
<protein>
    <submittedName>
        <fullName evidence="8">RNA polymerase sigma factor SigM</fullName>
    </submittedName>
</protein>
<evidence type="ECO:0000256" key="3">
    <source>
        <dbReference type="ARBA" id="ARBA00023082"/>
    </source>
</evidence>
<dbReference type="CDD" id="cd06171">
    <property type="entry name" value="Sigma70_r4"/>
    <property type="match status" value="1"/>
</dbReference>
<keyword evidence="2" id="KW-0805">Transcription regulation</keyword>
<evidence type="ECO:0000256" key="1">
    <source>
        <dbReference type="ARBA" id="ARBA00010641"/>
    </source>
</evidence>
<feature type="domain" description="RNA polymerase sigma-70 region 2" evidence="6">
    <location>
        <begin position="26"/>
        <end position="89"/>
    </location>
</feature>
<dbReference type="PANTHER" id="PTHR43133:SF51">
    <property type="entry name" value="RNA POLYMERASE SIGMA FACTOR"/>
    <property type="match status" value="1"/>
</dbReference>
<keyword evidence="3" id="KW-0731">Sigma factor</keyword>
<dbReference type="Pfam" id="PF08281">
    <property type="entry name" value="Sigma70_r4_2"/>
    <property type="match status" value="1"/>
</dbReference>
<dbReference type="Gene3D" id="1.10.1740.10">
    <property type="match status" value="1"/>
</dbReference>
<dbReference type="AlphaFoldDB" id="A0A517NBT9"/>
<dbReference type="InterPro" id="IPR039425">
    <property type="entry name" value="RNA_pol_sigma-70-like"/>
</dbReference>
<dbReference type="PANTHER" id="PTHR43133">
    <property type="entry name" value="RNA POLYMERASE ECF-TYPE SIGMA FACTO"/>
    <property type="match status" value="1"/>
</dbReference>
<organism evidence="8 9">
    <name type="scientific">Rubripirellula lacrimiformis</name>
    <dbReference type="NCBI Taxonomy" id="1930273"/>
    <lineage>
        <taxon>Bacteria</taxon>
        <taxon>Pseudomonadati</taxon>
        <taxon>Planctomycetota</taxon>
        <taxon>Planctomycetia</taxon>
        <taxon>Pirellulales</taxon>
        <taxon>Pirellulaceae</taxon>
        <taxon>Rubripirellula</taxon>
    </lineage>
</organism>
<sequence length="250" mass="28594">MNNVEFVDRLRKQDPIAAQHLNECFVPSIWRYVFARVNGDRHLAEDIVSESVLALVVAVQKDVEIEFPSAWLRSVASKKIQDHFRAAARVQHLIQQSGLTKEMHDSVTPDSEHDREIRREEVRDVMDRLPEKQRLALEWKYLDRISVREMADRLQATEKSVESILFRARNAFRKAIGMNKNDPKEPKDSSRSPFLSNTTTIETIDLTGSSRPDPAPAHKPNPACDDRSPQPPIDPSNDPTLPNEMLRGRS</sequence>
<dbReference type="InterPro" id="IPR036388">
    <property type="entry name" value="WH-like_DNA-bd_sf"/>
</dbReference>
<reference evidence="8 9" key="1">
    <citation type="submission" date="2019-02" db="EMBL/GenBank/DDBJ databases">
        <title>Deep-cultivation of Planctomycetes and their phenomic and genomic characterization uncovers novel biology.</title>
        <authorList>
            <person name="Wiegand S."/>
            <person name="Jogler M."/>
            <person name="Boedeker C."/>
            <person name="Pinto D."/>
            <person name="Vollmers J."/>
            <person name="Rivas-Marin E."/>
            <person name="Kohn T."/>
            <person name="Peeters S.H."/>
            <person name="Heuer A."/>
            <person name="Rast P."/>
            <person name="Oberbeckmann S."/>
            <person name="Bunk B."/>
            <person name="Jeske O."/>
            <person name="Meyerdierks A."/>
            <person name="Storesund J.E."/>
            <person name="Kallscheuer N."/>
            <person name="Luecker S."/>
            <person name="Lage O.M."/>
            <person name="Pohl T."/>
            <person name="Merkel B.J."/>
            <person name="Hornburger P."/>
            <person name="Mueller R.-W."/>
            <person name="Bruemmer F."/>
            <person name="Labrenz M."/>
            <person name="Spormann A.M."/>
            <person name="Op den Camp H."/>
            <person name="Overmann J."/>
            <person name="Amann R."/>
            <person name="Jetten M.S.M."/>
            <person name="Mascher T."/>
            <person name="Medema M.H."/>
            <person name="Devos D.P."/>
            <person name="Kaster A.-K."/>
            <person name="Ovreas L."/>
            <person name="Rohde M."/>
            <person name="Galperin M.Y."/>
            <person name="Jogler C."/>
        </authorList>
    </citation>
    <scope>NUCLEOTIDE SEQUENCE [LARGE SCALE GENOMIC DNA]</scope>
    <source>
        <strain evidence="8 9">K22_7</strain>
    </source>
</reference>
<gene>
    <name evidence="8" type="primary">sigM_1</name>
    <name evidence="8" type="ORF">K227x_29980</name>
</gene>
<dbReference type="InterPro" id="IPR014284">
    <property type="entry name" value="RNA_pol_sigma-70_dom"/>
</dbReference>
<accession>A0A517NBT9</accession>
<dbReference type="GO" id="GO:0016987">
    <property type="term" value="F:sigma factor activity"/>
    <property type="evidence" value="ECO:0007669"/>
    <property type="project" value="UniProtKB-KW"/>
</dbReference>
<feature type="compositionally biased region" description="Polar residues" evidence="5">
    <location>
        <begin position="191"/>
        <end position="210"/>
    </location>
</feature>
<dbReference type="KEGG" id="rlc:K227x_29980"/>
<feature type="region of interest" description="Disordered" evidence="5">
    <location>
        <begin position="177"/>
        <end position="250"/>
    </location>
</feature>
<evidence type="ECO:0000313" key="9">
    <source>
        <dbReference type="Proteomes" id="UP000318538"/>
    </source>
</evidence>
<comment type="similarity">
    <text evidence="1">Belongs to the sigma-70 factor family. ECF subfamily.</text>
</comment>
<evidence type="ECO:0000256" key="2">
    <source>
        <dbReference type="ARBA" id="ARBA00023015"/>
    </source>
</evidence>
<dbReference type="Gene3D" id="1.10.10.10">
    <property type="entry name" value="Winged helix-like DNA-binding domain superfamily/Winged helix DNA-binding domain"/>
    <property type="match status" value="1"/>
</dbReference>
<name>A0A517NBT9_9BACT</name>
<feature type="compositionally biased region" description="Basic and acidic residues" evidence="5">
    <location>
        <begin position="101"/>
        <end position="118"/>
    </location>
</feature>
<keyword evidence="4" id="KW-0804">Transcription</keyword>
<proteinExistence type="inferred from homology"/>
<feature type="region of interest" description="Disordered" evidence="5">
    <location>
        <begin position="99"/>
        <end position="118"/>
    </location>
</feature>
<evidence type="ECO:0000313" key="8">
    <source>
        <dbReference type="EMBL" id="QDT04605.1"/>
    </source>
</evidence>
<dbReference type="GO" id="GO:0003677">
    <property type="term" value="F:DNA binding"/>
    <property type="evidence" value="ECO:0007669"/>
    <property type="project" value="InterPro"/>
</dbReference>
<feature type="domain" description="RNA polymerase sigma factor 70 region 4 type 2" evidence="7">
    <location>
        <begin position="119"/>
        <end position="170"/>
    </location>
</feature>
<dbReference type="EMBL" id="CP036525">
    <property type="protein sequence ID" value="QDT04605.1"/>
    <property type="molecule type" value="Genomic_DNA"/>
</dbReference>
<dbReference type="InterPro" id="IPR007627">
    <property type="entry name" value="RNA_pol_sigma70_r2"/>
</dbReference>
<dbReference type="NCBIfam" id="TIGR02937">
    <property type="entry name" value="sigma70-ECF"/>
    <property type="match status" value="1"/>
</dbReference>